<protein>
    <submittedName>
        <fullName evidence="1">Uncharacterized protein</fullName>
    </submittedName>
</protein>
<organism evidence="1 2">
    <name type="scientific">Armillaria ostoyae</name>
    <name type="common">Armillaria root rot fungus</name>
    <dbReference type="NCBI Taxonomy" id="47428"/>
    <lineage>
        <taxon>Eukaryota</taxon>
        <taxon>Fungi</taxon>
        <taxon>Dikarya</taxon>
        <taxon>Basidiomycota</taxon>
        <taxon>Agaricomycotina</taxon>
        <taxon>Agaricomycetes</taxon>
        <taxon>Agaricomycetidae</taxon>
        <taxon>Agaricales</taxon>
        <taxon>Marasmiineae</taxon>
        <taxon>Physalacriaceae</taxon>
        <taxon>Armillaria</taxon>
    </lineage>
</organism>
<sequence length="115" mass="14016">MSGQWNLQEEEEIKEIKDHQDLLDLLVDRMVYQEEEKEWKIQHLASLSNRMPAYLGQWLWKCLKEDLEVYDWFSMLLTKNQKEMQQSQVNFLTALKDDFLGDQWQQLMNKVFESQ</sequence>
<keyword evidence="2" id="KW-1185">Reference proteome</keyword>
<accession>A0A284RHU0</accession>
<gene>
    <name evidence="1" type="ORF">ARMOST_11673</name>
</gene>
<evidence type="ECO:0000313" key="1">
    <source>
        <dbReference type="EMBL" id="SJL08310.1"/>
    </source>
</evidence>
<dbReference type="Proteomes" id="UP000219338">
    <property type="component" value="Unassembled WGS sequence"/>
</dbReference>
<evidence type="ECO:0000313" key="2">
    <source>
        <dbReference type="Proteomes" id="UP000219338"/>
    </source>
</evidence>
<dbReference type="STRING" id="47428.A0A284RHU0"/>
<dbReference type="OrthoDB" id="3061185at2759"/>
<name>A0A284RHU0_ARMOS</name>
<proteinExistence type="predicted"/>
<dbReference type="EMBL" id="FUEG01000009">
    <property type="protein sequence ID" value="SJL08310.1"/>
    <property type="molecule type" value="Genomic_DNA"/>
</dbReference>
<reference evidence="2" key="1">
    <citation type="journal article" date="2017" name="Nat. Ecol. Evol.">
        <title>Genome expansion and lineage-specific genetic innovations in the forest pathogenic fungi Armillaria.</title>
        <authorList>
            <person name="Sipos G."/>
            <person name="Prasanna A.N."/>
            <person name="Walter M.C."/>
            <person name="O'Connor E."/>
            <person name="Balint B."/>
            <person name="Krizsan K."/>
            <person name="Kiss B."/>
            <person name="Hess J."/>
            <person name="Varga T."/>
            <person name="Slot J."/>
            <person name="Riley R."/>
            <person name="Boka B."/>
            <person name="Rigling D."/>
            <person name="Barry K."/>
            <person name="Lee J."/>
            <person name="Mihaltcheva S."/>
            <person name="LaButti K."/>
            <person name="Lipzen A."/>
            <person name="Waldron R."/>
            <person name="Moloney N.M."/>
            <person name="Sperisen C."/>
            <person name="Kredics L."/>
            <person name="Vagvoelgyi C."/>
            <person name="Patrignani A."/>
            <person name="Fitzpatrick D."/>
            <person name="Nagy I."/>
            <person name="Doyle S."/>
            <person name="Anderson J.B."/>
            <person name="Grigoriev I.V."/>
            <person name="Gueldener U."/>
            <person name="Muensterkoetter M."/>
            <person name="Nagy L.G."/>
        </authorList>
    </citation>
    <scope>NUCLEOTIDE SEQUENCE [LARGE SCALE GENOMIC DNA]</scope>
    <source>
        <strain evidence="2">C18/9</strain>
    </source>
</reference>
<dbReference type="AlphaFoldDB" id="A0A284RHU0"/>